<evidence type="ECO:0000259" key="9">
    <source>
        <dbReference type="PROSITE" id="PS51915"/>
    </source>
</evidence>
<dbReference type="OrthoDB" id="654211at2759"/>
<feature type="compositionally biased region" description="Basic and acidic residues" evidence="7">
    <location>
        <begin position="289"/>
        <end position="299"/>
    </location>
</feature>
<feature type="binding site" evidence="6">
    <location>
        <position position="307"/>
    </location>
    <ligand>
        <name>Zn(2+)</name>
        <dbReference type="ChEBI" id="CHEBI:29105"/>
    </ligand>
</feature>
<feature type="binding site" evidence="6">
    <location>
        <position position="353"/>
    </location>
    <ligand>
        <name>Zn(2+)</name>
        <dbReference type="ChEBI" id="CHEBI:29105"/>
    </ligand>
</feature>
<dbReference type="InterPro" id="IPR013087">
    <property type="entry name" value="Znf_C2H2_type"/>
</dbReference>
<evidence type="ECO:0000256" key="1">
    <source>
        <dbReference type="ARBA" id="ARBA00022723"/>
    </source>
</evidence>
<dbReference type="PROSITE" id="PS50157">
    <property type="entry name" value="ZINC_FINGER_C2H2_2"/>
    <property type="match status" value="4"/>
</dbReference>
<dbReference type="PROSITE" id="PS51915">
    <property type="entry name" value="ZAD"/>
    <property type="match status" value="1"/>
</dbReference>
<dbReference type="SUPFAM" id="SSF57716">
    <property type="entry name" value="Glucocorticoid receptor-like (DNA-binding domain)"/>
    <property type="match status" value="1"/>
</dbReference>
<feature type="domain" description="C2H2-type" evidence="8">
    <location>
        <begin position="1262"/>
        <end position="1287"/>
    </location>
</feature>
<feature type="region of interest" description="Disordered" evidence="7">
    <location>
        <begin position="222"/>
        <end position="299"/>
    </location>
</feature>
<dbReference type="InterPro" id="IPR012934">
    <property type="entry name" value="Znf_AD"/>
</dbReference>
<dbReference type="SMART" id="SM00868">
    <property type="entry name" value="zf-AD"/>
    <property type="match status" value="1"/>
</dbReference>
<proteinExistence type="predicted"/>
<dbReference type="EMBL" id="JAACXV010012860">
    <property type="protein sequence ID" value="KAF7274383.1"/>
    <property type="molecule type" value="Genomic_DNA"/>
</dbReference>
<feature type="region of interest" description="Disordered" evidence="7">
    <location>
        <begin position="1119"/>
        <end position="1164"/>
    </location>
</feature>
<evidence type="ECO:0000313" key="10">
    <source>
        <dbReference type="EMBL" id="KAF7274383.1"/>
    </source>
</evidence>
<sequence>MTLAVVGGGGGGARLDDGRLRANVELRKIKTDRRIETIVVAKRLGKTDSERYDRNKPPRQSKKFRVRARSDLVASENQLTRKLGSAHLCDGDQSAIKRGAVPTRYAEEQTGVPPPPAPLHTTAVSSSEREPRQPSTVLVCPPDPVPPTDLFSLKGNPTTARIHARQQQQLSSSTAPLNPPDLEHSVSFVTVYVRVYADQGSKRRRKVYSKAVKGRENDFVGRRNTASFTEPGDRSRLSNHGRKQTWPTGSADDDSYADAGRDVSGKRPGMSEDAMETPMEDVATGSDNNSEHNGDNPREIELEVETCRLCDELGDKMYNIFDENPEGYQLIGLIKENLPIVLYKSDPLSKQVCEKCVEGLQIISSLKKRSRNTQEKYVEKLKNEADTHDKNVLLFLGCTGSKLMNNGENEDDEEDEELKDECTSTDDLTVLCANCKTAILDASTVNGEVELGADLHKIIAESLRKNKVITGDSETEKVLRKRKIQPIYQELDDSLCSSLTDLTRRTAGDDESSQFASDMDSEESVEERPSKRKKFDSESKKIQEEINEALAKRKELPAEEEEEDEAVEGNVDPVEAAALEPEKVIDYVEMFEQEPEYTYEPLSLLRISLNAINAQNVEEYYALPYVKKSAACKCNTCGEGFKNMKLLALHEFHHMDVDMEEKIDNPLPWPEDHPYANVRNKWLTYFDENGYDEDDIVIDNSLNMNREETSLLVEKSEKTMDVSNKDEVVLVNMKPMVNGIYLGDYTKEERKMFYQCMRIGGQTKRFCPLCRYCFKDNWAIESHYFSSACHYTCRYCGMRFNKQRHRFDEHVQKHKDKDDPVSDKIFTASKINNTMPKIIQPNKVRRIVQVDPEQPREIKLEEFMPRTQMTQTDGRMRQMGPYGGPGGPNAGHGFVKIKEEPKDFVNAQNKSQNQAYFCRKCYKVFFKLDEFNAHSKSCDYNQFHTSAPPYRGAPETASPTPRAYQNNTSRTAPNDRRSNGEYTSTGRPIRNCVKDIGPYTDEVYIPKQLLNETVANPAQGFICHICGTPFPTIYSRNSHMRIHKGELGGPGSNMMMAQPPQNNILKQRLQQQQHMQRAGMHQKNMYQNPPKQQNNYPQFEEIKIKQEPVDSFEPMVEIHEGHEEPPSPPQRYNAGPQPPRELGGGAVSITPINKSGTGAKQNLNPNIMKLVQNNPNISISKRPSDKPQRHSTGNFSRGGGNYNGNASYQGPQYPATAYSGPPNTPPANVDDRSYKCSSCWEAFSNKSHLYFHKKNQCEGSRFPCPFCKKRFGTEAAYSSHIFYSHPE</sequence>
<dbReference type="Proteomes" id="UP000625711">
    <property type="component" value="Unassembled WGS sequence"/>
</dbReference>
<keyword evidence="4 6" id="KW-0862">Zinc</keyword>
<dbReference type="GO" id="GO:0005634">
    <property type="term" value="C:nucleus"/>
    <property type="evidence" value="ECO:0007669"/>
    <property type="project" value="InterPro"/>
</dbReference>
<evidence type="ECO:0000256" key="5">
    <source>
        <dbReference type="PROSITE-ProRule" id="PRU00042"/>
    </source>
</evidence>
<dbReference type="Gene3D" id="3.30.160.60">
    <property type="entry name" value="Classic Zinc Finger"/>
    <property type="match status" value="1"/>
</dbReference>
<accession>A0A834I964</accession>
<feature type="compositionally biased region" description="Polar residues" evidence="7">
    <location>
        <begin position="1150"/>
        <end position="1164"/>
    </location>
</feature>
<dbReference type="Gene3D" id="3.40.1800.20">
    <property type="match status" value="1"/>
</dbReference>
<feature type="binding site" evidence="6">
    <location>
        <position position="310"/>
    </location>
    <ligand>
        <name>Zn(2+)</name>
        <dbReference type="ChEBI" id="CHEBI:29105"/>
    </ligand>
</feature>
<protein>
    <submittedName>
        <fullName evidence="10">Uncharacterized protein</fullName>
    </submittedName>
</protein>
<keyword evidence="11" id="KW-1185">Reference proteome</keyword>
<keyword evidence="1 6" id="KW-0479">Metal-binding</keyword>
<evidence type="ECO:0000256" key="6">
    <source>
        <dbReference type="PROSITE-ProRule" id="PRU01263"/>
    </source>
</evidence>
<dbReference type="GO" id="GO:0000981">
    <property type="term" value="F:DNA-binding transcription factor activity, RNA polymerase II-specific"/>
    <property type="evidence" value="ECO:0007669"/>
    <property type="project" value="TreeGrafter"/>
</dbReference>
<evidence type="ECO:0000256" key="7">
    <source>
        <dbReference type="SAM" id="MobiDB-lite"/>
    </source>
</evidence>
<dbReference type="PANTHER" id="PTHR24409:SF295">
    <property type="entry name" value="AZ2-RELATED"/>
    <property type="match status" value="1"/>
</dbReference>
<dbReference type="SMART" id="SM00355">
    <property type="entry name" value="ZnF_C2H2"/>
    <property type="match status" value="7"/>
</dbReference>
<evidence type="ECO:0000313" key="11">
    <source>
        <dbReference type="Proteomes" id="UP000625711"/>
    </source>
</evidence>
<dbReference type="Pfam" id="PF07776">
    <property type="entry name" value="zf-AD"/>
    <property type="match status" value="1"/>
</dbReference>
<feature type="region of interest" description="Disordered" evidence="7">
    <location>
        <begin position="1176"/>
        <end position="1227"/>
    </location>
</feature>
<feature type="binding site" evidence="6">
    <location>
        <position position="356"/>
    </location>
    <ligand>
        <name>Zn(2+)</name>
        <dbReference type="ChEBI" id="CHEBI:29105"/>
    </ligand>
</feature>
<dbReference type="SUPFAM" id="SSF57667">
    <property type="entry name" value="beta-beta-alpha zinc fingers"/>
    <property type="match status" value="1"/>
</dbReference>
<evidence type="ECO:0000259" key="8">
    <source>
        <dbReference type="PROSITE" id="PS50157"/>
    </source>
</evidence>
<feature type="domain" description="C2H2-type" evidence="8">
    <location>
        <begin position="1021"/>
        <end position="1048"/>
    </location>
</feature>
<organism evidence="10 11">
    <name type="scientific">Rhynchophorus ferrugineus</name>
    <name type="common">Red palm weevil</name>
    <name type="synonym">Curculio ferrugineus</name>
    <dbReference type="NCBI Taxonomy" id="354439"/>
    <lineage>
        <taxon>Eukaryota</taxon>
        <taxon>Metazoa</taxon>
        <taxon>Ecdysozoa</taxon>
        <taxon>Arthropoda</taxon>
        <taxon>Hexapoda</taxon>
        <taxon>Insecta</taxon>
        <taxon>Pterygota</taxon>
        <taxon>Neoptera</taxon>
        <taxon>Endopterygota</taxon>
        <taxon>Coleoptera</taxon>
        <taxon>Polyphaga</taxon>
        <taxon>Cucujiformia</taxon>
        <taxon>Curculionidae</taxon>
        <taxon>Dryophthorinae</taxon>
        <taxon>Rhynchophorus</taxon>
    </lineage>
</organism>
<keyword evidence="3 5" id="KW-0863">Zinc-finger</keyword>
<evidence type="ECO:0000256" key="3">
    <source>
        <dbReference type="ARBA" id="ARBA00022771"/>
    </source>
</evidence>
<evidence type="ECO:0000256" key="2">
    <source>
        <dbReference type="ARBA" id="ARBA00022737"/>
    </source>
</evidence>
<feature type="region of interest" description="Disordered" evidence="7">
    <location>
        <begin position="506"/>
        <end position="540"/>
    </location>
</feature>
<reference evidence="10" key="1">
    <citation type="submission" date="2020-08" db="EMBL/GenBank/DDBJ databases">
        <title>Genome sequencing and assembly of the red palm weevil Rhynchophorus ferrugineus.</title>
        <authorList>
            <person name="Dias G.B."/>
            <person name="Bergman C.M."/>
            <person name="Manee M."/>
        </authorList>
    </citation>
    <scope>NUCLEOTIDE SEQUENCE</scope>
    <source>
        <strain evidence="10">AA-2017</strain>
        <tissue evidence="10">Whole larva</tissue>
    </source>
</reference>
<dbReference type="Pfam" id="PF00096">
    <property type="entry name" value="zf-C2H2"/>
    <property type="match status" value="1"/>
</dbReference>
<dbReference type="GO" id="GO:0008270">
    <property type="term" value="F:zinc ion binding"/>
    <property type="evidence" value="ECO:0007669"/>
    <property type="project" value="UniProtKB-UniRule"/>
</dbReference>
<dbReference type="GO" id="GO:0000977">
    <property type="term" value="F:RNA polymerase II transcription regulatory region sequence-specific DNA binding"/>
    <property type="evidence" value="ECO:0007669"/>
    <property type="project" value="TreeGrafter"/>
</dbReference>
<evidence type="ECO:0000256" key="4">
    <source>
        <dbReference type="ARBA" id="ARBA00022833"/>
    </source>
</evidence>
<dbReference type="InterPro" id="IPR036236">
    <property type="entry name" value="Znf_C2H2_sf"/>
</dbReference>
<dbReference type="PANTHER" id="PTHR24409">
    <property type="entry name" value="ZINC FINGER PROTEIN 142"/>
    <property type="match status" value="1"/>
</dbReference>
<dbReference type="PROSITE" id="PS00028">
    <property type="entry name" value="ZINC_FINGER_C2H2_1"/>
    <property type="match status" value="3"/>
</dbReference>
<feature type="domain" description="C2H2-type" evidence="8">
    <location>
        <begin position="916"/>
        <end position="949"/>
    </location>
</feature>
<feature type="domain" description="C2H2-type" evidence="8">
    <location>
        <begin position="1234"/>
        <end position="1262"/>
    </location>
</feature>
<keyword evidence="2" id="KW-0677">Repeat</keyword>
<name>A0A834I964_RHYFE</name>
<feature type="domain" description="ZAD" evidence="9">
    <location>
        <begin position="305"/>
        <end position="380"/>
    </location>
</feature>
<feature type="compositionally biased region" description="Polar residues" evidence="7">
    <location>
        <begin position="957"/>
        <end position="972"/>
    </location>
</feature>
<feature type="region of interest" description="Disordered" evidence="7">
    <location>
        <begin position="104"/>
        <end position="144"/>
    </location>
</feature>
<feature type="region of interest" description="Disordered" evidence="7">
    <location>
        <begin position="944"/>
        <end position="987"/>
    </location>
</feature>
<gene>
    <name evidence="10" type="ORF">GWI33_012951</name>
</gene>
<comment type="caution">
    <text evidence="10">The sequence shown here is derived from an EMBL/GenBank/DDBJ whole genome shotgun (WGS) entry which is preliminary data.</text>
</comment>